<dbReference type="Pfam" id="PF10029">
    <property type="entry name" value="DUF2271"/>
    <property type="match status" value="1"/>
</dbReference>
<keyword evidence="5" id="KW-0808">Transferase</keyword>
<keyword evidence="6" id="KW-0479">Metal-binding</keyword>
<evidence type="ECO:0000256" key="9">
    <source>
        <dbReference type="ARBA" id="ARBA00031306"/>
    </source>
</evidence>
<accession>Q01UT1</accession>
<evidence type="ECO:0000256" key="7">
    <source>
        <dbReference type="ARBA" id="ARBA00022827"/>
    </source>
</evidence>
<dbReference type="GO" id="GO:0046872">
    <property type="term" value="F:metal ion binding"/>
    <property type="evidence" value="ECO:0007669"/>
    <property type="project" value="UniProtKB-KW"/>
</dbReference>
<comment type="catalytic activity">
    <reaction evidence="10">
        <text>L-threonyl-[protein] + FAD = FMN-L-threonyl-[protein] + AMP + H(+)</text>
        <dbReference type="Rhea" id="RHEA:36847"/>
        <dbReference type="Rhea" id="RHEA-COMP:11060"/>
        <dbReference type="Rhea" id="RHEA-COMP:11061"/>
        <dbReference type="ChEBI" id="CHEBI:15378"/>
        <dbReference type="ChEBI" id="CHEBI:30013"/>
        <dbReference type="ChEBI" id="CHEBI:57692"/>
        <dbReference type="ChEBI" id="CHEBI:74257"/>
        <dbReference type="ChEBI" id="CHEBI:456215"/>
        <dbReference type="EC" id="2.7.1.180"/>
    </reaction>
</comment>
<dbReference type="PANTHER" id="PTHR30040">
    <property type="entry name" value="THIAMINE BIOSYNTHESIS LIPOPROTEIN APBE"/>
    <property type="match status" value="1"/>
</dbReference>
<keyword evidence="12" id="KW-0449">Lipoprotein</keyword>
<evidence type="ECO:0000256" key="11">
    <source>
        <dbReference type="SAM" id="SignalP"/>
    </source>
</evidence>
<dbReference type="InterPro" id="IPR014469">
    <property type="entry name" value="DUF2271"/>
</dbReference>
<dbReference type="KEGG" id="sus:Acid_5642"/>
<feature type="chain" id="PRO_5004162664" description="FAD:protein FMN transferase" evidence="11">
    <location>
        <begin position="27"/>
        <end position="507"/>
    </location>
</feature>
<evidence type="ECO:0000256" key="10">
    <source>
        <dbReference type="ARBA" id="ARBA00048540"/>
    </source>
</evidence>
<comment type="cofactor">
    <cofactor evidence="1">
        <name>Mg(2+)</name>
        <dbReference type="ChEBI" id="CHEBI:18420"/>
    </cofactor>
</comment>
<evidence type="ECO:0000313" key="12">
    <source>
        <dbReference type="EMBL" id="ABJ86589.1"/>
    </source>
</evidence>
<evidence type="ECO:0000256" key="6">
    <source>
        <dbReference type="ARBA" id="ARBA00022723"/>
    </source>
</evidence>
<evidence type="ECO:0000256" key="5">
    <source>
        <dbReference type="ARBA" id="ARBA00022679"/>
    </source>
</evidence>
<evidence type="ECO:0000256" key="4">
    <source>
        <dbReference type="ARBA" id="ARBA00022630"/>
    </source>
</evidence>
<dbReference type="SUPFAM" id="SSF143631">
    <property type="entry name" value="ApbE-like"/>
    <property type="match status" value="1"/>
</dbReference>
<dbReference type="GO" id="GO:0016740">
    <property type="term" value="F:transferase activity"/>
    <property type="evidence" value="ECO:0007669"/>
    <property type="project" value="UniProtKB-KW"/>
</dbReference>
<evidence type="ECO:0000256" key="1">
    <source>
        <dbReference type="ARBA" id="ARBA00001946"/>
    </source>
</evidence>
<keyword evidence="4" id="KW-0285">Flavoprotein</keyword>
<keyword evidence="11" id="KW-0732">Signal</keyword>
<dbReference type="InParanoid" id="Q01UT1"/>
<dbReference type="eggNOG" id="COG3656">
    <property type="taxonomic scope" value="Bacteria"/>
</dbReference>
<proteinExistence type="predicted"/>
<keyword evidence="7" id="KW-0274">FAD</keyword>
<evidence type="ECO:0000256" key="2">
    <source>
        <dbReference type="ARBA" id="ARBA00011955"/>
    </source>
</evidence>
<dbReference type="Gene3D" id="2.60.40.4070">
    <property type="match status" value="1"/>
</dbReference>
<dbReference type="EMBL" id="CP000473">
    <property type="protein sequence ID" value="ABJ86589.1"/>
    <property type="molecule type" value="Genomic_DNA"/>
</dbReference>
<feature type="signal peptide" evidence="11">
    <location>
        <begin position="1"/>
        <end position="26"/>
    </location>
</feature>
<dbReference type="HOGENOM" id="CLU_038822_0_0_0"/>
<dbReference type="PANTHER" id="PTHR30040:SF2">
    <property type="entry name" value="FAD:PROTEIN FMN TRANSFERASE"/>
    <property type="match status" value="1"/>
</dbReference>
<organism evidence="12">
    <name type="scientific">Solibacter usitatus (strain Ellin6076)</name>
    <dbReference type="NCBI Taxonomy" id="234267"/>
    <lineage>
        <taxon>Bacteria</taxon>
        <taxon>Pseudomonadati</taxon>
        <taxon>Acidobacteriota</taxon>
        <taxon>Terriglobia</taxon>
        <taxon>Bryobacterales</taxon>
        <taxon>Solibacteraceae</taxon>
        <taxon>Candidatus Solibacter</taxon>
    </lineage>
</organism>
<dbReference type="InterPro" id="IPR024932">
    <property type="entry name" value="ApbE"/>
</dbReference>
<dbReference type="EC" id="2.7.1.180" evidence="2"/>
<name>Q01UT1_SOLUE</name>
<dbReference type="Pfam" id="PF02424">
    <property type="entry name" value="ApbE"/>
    <property type="match status" value="1"/>
</dbReference>
<dbReference type="eggNOG" id="COG1477">
    <property type="taxonomic scope" value="Bacteria"/>
</dbReference>
<keyword evidence="8" id="KW-0460">Magnesium</keyword>
<protein>
    <recommendedName>
        <fullName evidence="3">FAD:protein FMN transferase</fullName>
        <ecNumber evidence="2">2.7.1.180</ecNumber>
    </recommendedName>
    <alternativeName>
        <fullName evidence="9">Flavin transferase</fullName>
    </alternativeName>
</protein>
<dbReference type="STRING" id="234267.Acid_5642"/>
<gene>
    <name evidence="12" type="ordered locus">Acid_5642</name>
</gene>
<reference evidence="12" key="1">
    <citation type="submission" date="2006-10" db="EMBL/GenBank/DDBJ databases">
        <title>Complete sequence of Solibacter usitatus Ellin6076.</title>
        <authorList>
            <consortium name="US DOE Joint Genome Institute"/>
            <person name="Copeland A."/>
            <person name="Lucas S."/>
            <person name="Lapidus A."/>
            <person name="Barry K."/>
            <person name="Detter J.C."/>
            <person name="Glavina del Rio T."/>
            <person name="Hammon N."/>
            <person name="Israni S."/>
            <person name="Dalin E."/>
            <person name="Tice H."/>
            <person name="Pitluck S."/>
            <person name="Thompson L.S."/>
            <person name="Brettin T."/>
            <person name="Bruce D."/>
            <person name="Han C."/>
            <person name="Tapia R."/>
            <person name="Gilna P."/>
            <person name="Schmutz J."/>
            <person name="Larimer F."/>
            <person name="Land M."/>
            <person name="Hauser L."/>
            <person name="Kyrpides N."/>
            <person name="Mikhailova N."/>
            <person name="Janssen P.H."/>
            <person name="Kuske C.R."/>
            <person name="Richardson P."/>
        </authorList>
    </citation>
    <scope>NUCLEOTIDE SEQUENCE</scope>
    <source>
        <strain evidence="12">Ellin6076</strain>
    </source>
</reference>
<evidence type="ECO:0000256" key="3">
    <source>
        <dbReference type="ARBA" id="ARBA00016337"/>
    </source>
</evidence>
<evidence type="ECO:0000256" key="8">
    <source>
        <dbReference type="ARBA" id="ARBA00022842"/>
    </source>
</evidence>
<sequence length="507" mass="54856" precursor="true">MKKLLFTLTGAGLLAFFLGSSTGASTGPDRAGRPFTYNYENVLGTSLELKVLAGSEAVADKAEAAALAEIDREAKILSAWDSASEFSRWSHGVGRPERLSPELLEVLGLFDQWRERSGGALDASAEAVTRVWKQAAAERRMPAPAELAAAVTAVKGRHWELDTAHGTATHLDRTPLALNSFAKSFIVGRAADAALTTEGVTAAVVNIGGDLVVRGNWTEPVSVADPKSDAENAEPIARLRIRNAAVATSGNYRRGVEIAGRHYSHIVDPRTGQPVDHVISATVVALNAADAGALATTMCVLQPEESKRLAERTPGVEYLLVASDGTRIASSGWKRLQAPGVAMSPVPPPAPAAATWDPAFELAIDLEIARIQDMRARRPYVAVWIEDADKFPVRTVALWFQRPRWLPELRAWYRSDRLRATTEGNDITSSISSATRPPGKYKLKWDGKDNKGNLVKAGKYTVFIEAAREHGTYQIMRHEMDFNGTPQEAQLPGGTEISAASLAYRKM</sequence>
<dbReference type="InterPro" id="IPR003374">
    <property type="entry name" value="ApbE-like_sf"/>
</dbReference>
<dbReference type="AlphaFoldDB" id="Q01UT1"/>
<dbReference type="Gene3D" id="3.10.520.10">
    <property type="entry name" value="ApbE-like domains"/>
    <property type="match status" value="1"/>
</dbReference>